<dbReference type="Gene3D" id="1.10.3130.20">
    <property type="entry name" value="Phycobilisome linker domain"/>
    <property type="match status" value="1"/>
</dbReference>
<comment type="subcellular location">
    <subcellularLocation>
        <location evidence="1">Membrane</location>
    </subcellularLocation>
</comment>
<evidence type="ECO:0000256" key="4">
    <source>
        <dbReference type="ARBA" id="ARBA00023078"/>
    </source>
</evidence>
<reference evidence="7 8" key="1">
    <citation type="submission" date="2016-12" db="EMBL/GenBank/DDBJ databases">
        <authorList>
            <person name="Song W.-J."/>
            <person name="Kurnit D.M."/>
        </authorList>
    </citation>
    <scope>NUCLEOTIDE SEQUENCE [LARGE SCALE GENOMIC DNA]</scope>
    <source>
        <strain evidence="7 8">175</strain>
    </source>
</reference>
<dbReference type="AlphaFoldDB" id="A0A1Y6D4H4"/>
<dbReference type="Proteomes" id="UP000192923">
    <property type="component" value="Unassembled WGS sequence"/>
</dbReference>
<evidence type="ECO:0000313" key="8">
    <source>
        <dbReference type="Proteomes" id="UP000192923"/>
    </source>
</evidence>
<protein>
    <recommendedName>
        <fullName evidence="6">PBS-linker domain-containing protein</fullName>
    </recommendedName>
</protein>
<dbReference type="InterPro" id="IPR038255">
    <property type="entry name" value="PBS_linker_sf"/>
</dbReference>
<dbReference type="STRING" id="1760988.SAMN02949497_0521"/>
<dbReference type="EMBL" id="FXAM01000002">
    <property type="protein sequence ID" value="SMF97491.1"/>
    <property type="molecule type" value="Genomic_DNA"/>
</dbReference>
<evidence type="ECO:0000313" key="7">
    <source>
        <dbReference type="EMBL" id="SMF97491.1"/>
    </source>
</evidence>
<dbReference type="GO" id="GO:0030089">
    <property type="term" value="C:phycobilisome"/>
    <property type="evidence" value="ECO:0007669"/>
    <property type="project" value="UniProtKB-KW"/>
</dbReference>
<keyword evidence="8" id="KW-1185">Reference proteome</keyword>
<keyword evidence="4" id="KW-0793">Thylakoid</keyword>
<dbReference type="OrthoDB" id="420396at2"/>
<organism evidence="7 8">
    <name type="scientific">Methylomagnum ishizawai</name>
    <dbReference type="NCBI Taxonomy" id="1760988"/>
    <lineage>
        <taxon>Bacteria</taxon>
        <taxon>Pseudomonadati</taxon>
        <taxon>Pseudomonadota</taxon>
        <taxon>Gammaproteobacteria</taxon>
        <taxon>Methylococcales</taxon>
        <taxon>Methylococcaceae</taxon>
        <taxon>Methylomagnum</taxon>
    </lineage>
</organism>
<dbReference type="RefSeq" id="WP_085216519.1">
    <property type="nucleotide sequence ID" value="NZ_FXAM01000002.1"/>
</dbReference>
<evidence type="ECO:0000256" key="2">
    <source>
        <dbReference type="ARBA" id="ARBA00022549"/>
    </source>
</evidence>
<name>A0A1Y6D4H4_9GAMM</name>
<gene>
    <name evidence="7" type="ORF">SAMN02949497_0521</name>
</gene>
<proteinExistence type="predicted"/>
<evidence type="ECO:0000256" key="5">
    <source>
        <dbReference type="ARBA" id="ARBA00023136"/>
    </source>
</evidence>
<keyword evidence="5" id="KW-0472">Membrane</keyword>
<dbReference type="Pfam" id="PF00427">
    <property type="entry name" value="PBS_linker_poly"/>
    <property type="match status" value="1"/>
</dbReference>
<evidence type="ECO:0000259" key="6">
    <source>
        <dbReference type="PROSITE" id="PS51445"/>
    </source>
</evidence>
<evidence type="ECO:0000256" key="1">
    <source>
        <dbReference type="ARBA" id="ARBA00004370"/>
    </source>
</evidence>
<evidence type="ECO:0000256" key="3">
    <source>
        <dbReference type="ARBA" id="ARBA00022738"/>
    </source>
</evidence>
<dbReference type="GO" id="GO:0015979">
    <property type="term" value="P:photosynthesis"/>
    <property type="evidence" value="ECO:0007669"/>
    <property type="project" value="InterPro"/>
</dbReference>
<dbReference type="InterPro" id="IPR001297">
    <property type="entry name" value="PBS_linker_dom"/>
</dbReference>
<feature type="domain" description="PBS-linker" evidence="6">
    <location>
        <begin position="1"/>
        <end position="126"/>
    </location>
</feature>
<dbReference type="PROSITE" id="PS51445">
    <property type="entry name" value="PBS_LINKER"/>
    <property type="match status" value="1"/>
</dbReference>
<accession>A0A1Y6D4H4</accession>
<keyword evidence="2" id="KW-0042">Antenna complex</keyword>
<sequence>MAKKMTFNQASKIAGQLYGSILARDSDPEGFDWCVDNLTNGNFSVREIIKAMCRSDEYREKMLMNDTPNEIARKWRKKFLGETVPDREAIKDLAIGLLENDWRDMIDGLLDSDEYIAKHGDDGIPR</sequence>
<keyword evidence="3" id="KW-0605">Phycobilisome</keyword>